<feature type="transmembrane region" description="Helical" evidence="1">
    <location>
        <begin position="494"/>
        <end position="511"/>
    </location>
</feature>
<evidence type="ECO:0000313" key="2">
    <source>
        <dbReference type="EMBL" id="OHT14481.1"/>
    </source>
</evidence>
<dbReference type="EMBL" id="MLAK01000363">
    <property type="protein sequence ID" value="OHT14481.1"/>
    <property type="molecule type" value="Genomic_DNA"/>
</dbReference>
<sequence length="513" mass="58751">MKKNVSTKEKIFLLPEIIKSDDVNHVFYGAKLISTRPVEVNHYAIFTFINRLDQTGYSYQVVTTVAPNKKVYLYPHTFPADPPDFKSLDFIESPTDEGIVVHLLITTFEILDEKDHAVRVKSGDWMKVSNLFNQIAALNHLGIISDLSPPVFSMVSSIDRWTESLHQAFGTNGTLSDALIVIFKRMMFASQIFDISALNLALDQYNNNTNNKNMNVMNNKNKYNKTHNNVNNNNNNNPINNDTNNINNYCFGIMVSALQTSAELDVIRHILPIPQRSTSRFYVLNQFLQIIYEALNKNGFKIHSIDDYNDFKEALSNFQEMNNLTIGACDVETLKRLSYMTNFKIVEPLPIFRMSGIEVTYDQVMDFPTMKQLEKDPDGKPLGERVRQEINRSIVATADPKAKIEWMNEKMIDCVKTSNERCNILANQVAEIERKVTIMYGMLKDVTQESQSATGRVKLACKTLSTVYDAHVKIQGKFEILRDRLFSEQKNTRIILLIGIFFSFIGALELFRR</sequence>
<keyword evidence="1" id="KW-0472">Membrane</keyword>
<dbReference type="Proteomes" id="UP000179807">
    <property type="component" value="Unassembled WGS sequence"/>
</dbReference>
<comment type="caution">
    <text evidence="2">The sequence shown here is derived from an EMBL/GenBank/DDBJ whole genome shotgun (WGS) entry which is preliminary data.</text>
</comment>
<dbReference type="VEuPathDB" id="TrichDB:TRFO_15134"/>
<evidence type="ECO:0000313" key="3">
    <source>
        <dbReference type="Proteomes" id="UP000179807"/>
    </source>
</evidence>
<dbReference type="AlphaFoldDB" id="A0A1J4KT72"/>
<protein>
    <submittedName>
        <fullName evidence="2">Uncharacterized protein</fullName>
    </submittedName>
</protein>
<dbReference type="GeneID" id="94832915"/>
<reference evidence="2" key="1">
    <citation type="submission" date="2016-10" db="EMBL/GenBank/DDBJ databases">
        <authorList>
            <person name="Benchimol M."/>
            <person name="Almeida L.G."/>
            <person name="Vasconcelos A.T."/>
            <person name="Perreira-Neves A."/>
            <person name="Rosa I.A."/>
            <person name="Tasca T."/>
            <person name="Bogo M.R."/>
            <person name="de Souza W."/>
        </authorList>
    </citation>
    <scope>NUCLEOTIDE SEQUENCE [LARGE SCALE GENOMIC DNA]</scope>
    <source>
        <strain evidence="2">K</strain>
    </source>
</reference>
<evidence type="ECO:0000256" key="1">
    <source>
        <dbReference type="SAM" id="Phobius"/>
    </source>
</evidence>
<accession>A0A1J4KT72</accession>
<gene>
    <name evidence="2" type="ORF">TRFO_15134</name>
</gene>
<dbReference type="OrthoDB" id="10513183at2759"/>
<keyword evidence="1" id="KW-1133">Transmembrane helix</keyword>
<proteinExistence type="predicted"/>
<keyword evidence="3" id="KW-1185">Reference proteome</keyword>
<keyword evidence="1" id="KW-0812">Transmembrane</keyword>
<dbReference type="RefSeq" id="XP_068367617.1">
    <property type="nucleotide sequence ID" value="XM_068498211.1"/>
</dbReference>
<name>A0A1J4KT72_9EUKA</name>
<organism evidence="2 3">
    <name type="scientific">Tritrichomonas foetus</name>
    <dbReference type="NCBI Taxonomy" id="1144522"/>
    <lineage>
        <taxon>Eukaryota</taxon>
        <taxon>Metamonada</taxon>
        <taxon>Parabasalia</taxon>
        <taxon>Tritrichomonadida</taxon>
        <taxon>Tritrichomonadidae</taxon>
        <taxon>Tritrichomonas</taxon>
    </lineage>
</organism>